<evidence type="ECO:0000313" key="1">
    <source>
        <dbReference type="EMBL" id="EXY92353.1"/>
    </source>
</evidence>
<comment type="caution">
    <text evidence="1">The sequence shown here is derived from an EMBL/GenBank/DDBJ whole genome shotgun (WGS) entry which is preliminary data.</text>
</comment>
<dbReference type="InterPro" id="IPR038707">
    <property type="entry name" value="TraQ_sf"/>
</dbReference>
<gene>
    <name evidence="1" type="ORF">M125_0936</name>
</gene>
<reference evidence="1 2" key="1">
    <citation type="submission" date="2014-02" db="EMBL/GenBank/DDBJ databases">
        <authorList>
            <person name="Sears C."/>
            <person name="Carroll K."/>
            <person name="Sack B.R."/>
            <person name="Qadri F."/>
            <person name="Myers L.L."/>
            <person name="Chung G.-T."/>
            <person name="Escheverria P."/>
            <person name="Fraser C.M."/>
            <person name="Sadzewicz L."/>
            <person name="Shefchek K.A."/>
            <person name="Tallon L."/>
            <person name="Das S.P."/>
            <person name="Daugherty S."/>
            <person name="Mongodin E.F."/>
        </authorList>
    </citation>
    <scope>NUCLEOTIDE SEQUENCE [LARGE SCALE GENOMIC DNA]</scope>
    <source>
        <strain evidence="2">3998T(B)3</strain>
    </source>
</reference>
<dbReference type="Proteomes" id="UP000020773">
    <property type="component" value="Unassembled WGS sequence"/>
</dbReference>
<dbReference type="RefSeq" id="WP_007485416.1">
    <property type="nucleotide sequence ID" value="NZ_JGDB01000017.1"/>
</dbReference>
<dbReference type="InterPro" id="IPR024355">
    <property type="entry name" value="TraQ_bacteroidetes"/>
</dbReference>
<evidence type="ECO:0000313" key="2">
    <source>
        <dbReference type="Proteomes" id="UP000020773"/>
    </source>
</evidence>
<organism evidence="1 2">
    <name type="scientific">Bacteroides fragilis str. 3998T(B)3</name>
    <dbReference type="NCBI Taxonomy" id="1339316"/>
    <lineage>
        <taxon>Bacteria</taxon>
        <taxon>Pseudomonadati</taxon>
        <taxon>Bacteroidota</taxon>
        <taxon>Bacteroidia</taxon>
        <taxon>Bacteroidales</taxon>
        <taxon>Bacteroidaceae</taxon>
        <taxon>Bacteroides</taxon>
    </lineage>
</organism>
<accession>A0A015W296</accession>
<dbReference type="PATRIC" id="fig|1339316.3.peg.912"/>
<dbReference type="AlphaFoldDB" id="A0A015W296"/>
<dbReference type="Pfam" id="PF12988">
    <property type="entry name" value="TraQ_transposon"/>
    <property type="match status" value="1"/>
</dbReference>
<protein>
    <submittedName>
        <fullName evidence="1">Conserved protein found in conjugate transposon</fullName>
    </submittedName>
</protein>
<proteinExistence type="predicted"/>
<dbReference type="Gene3D" id="2.60.40.2410">
    <property type="entry name" value="Uncharacterised protein PF12988, DUF3872"/>
    <property type="match status" value="1"/>
</dbReference>
<dbReference type="GeneID" id="26161869"/>
<name>A0A015W296_BACFG</name>
<dbReference type="EMBL" id="JGDB01000017">
    <property type="protein sequence ID" value="EXY92353.1"/>
    <property type="molecule type" value="Genomic_DNA"/>
</dbReference>
<sequence length="148" mass="17147">MKKMIESMIIAGGMLVALLYMTACSDKLDVQQMYEFDLATLPVQTTIVKGEEAEIRCQLVRSGEYQDTKYFIRYFQPTGKGELRMENGTVLLPNDLYLLPEETFRLYYRSFGTDQQKIDIYILDSFGQVVQKSFAFNNEAEDEKEDTE</sequence>